<proteinExistence type="predicted"/>
<accession>A0A9D4RZ26</accession>
<comment type="caution">
    <text evidence="1">The sequence shown here is derived from an EMBL/GenBank/DDBJ whole genome shotgun (WGS) entry which is preliminary data.</text>
</comment>
<name>A0A9D4RZ26_DREPO</name>
<dbReference type="AlphaFoldDB" id="A0A9D4RZ26"/>
<dbReference type="EMBL" id="JAIWYP010000001">
    <property type="protein sequence ID" value="KAH3884263.1"/>
    <property type="molecule type" value="Genomic_DNA"/>
</dbReference>
<reference evidence="1" key="1">
    <citation type="journal article" date="2019" name="bioRxiv">
        <title>The Genome of the Zebra Mussel, Dreissena polymorpha: A Resource for Invasive Species Research.</title>
        <authorList>
            <person name="McCartney M.A."/>
            <person name="Auch B."/>
            <person name="Kono T."/>
            <person name="Mallez S."/>
            <person name="Zhang Y."/>
            <person name="Obille A."/>
            <person name="Becker A."/>
            <person name="Abrahante J.E."/>
            <person name="Garbe J."/>
            <person name="Badalamenti J.P."/>
            <person name="Herman A."/>
            <person name="Mangelson H."/>
            <person name="Liachko I."/>
            <person name="Sullivan S."/>
            <person name="Sone E.D."/>
            <person name="Koren S."/>
            <person name="Silverstein K.A.T."/>
            <person name="Beckman K.B."/>
            <person name="Gohl D.M."/>
        </authorList>
    </citation>
    <scope>NUCLEOTIDE SEQUENCE</scope>
    <source>
        <strain evidence="1">Duluth1</strain>
        <tissue evidence="1">Whole animal</tissue>
    </source>
</reference>
<dbReference type="Proteomes" id="UP000828390">
    <property type="component" value="Unassembled WGS sequence"/>
</dbReference>
<keyword evidence="2" id="KW-1185">Reference proteome</keyword>
<reference evidence="1" key="2">
    <citation type="submission" date="2020-11" db="EMBL/GenBank/DDBJ databases">
        <authorList>
            <person name="McCartney M.A."/>
            <person name="Auch B."/>
            <person name="Kono T."/>
            <person name="Mallez S."/>
            <person name="Becker A."/>
            <person name="Gohl D.M."/>
            <person name="Silverstein K.A.T."/>
            <person name="Koren S."/>
            <person name="Bechman K.B."/>
            <person name="Herman A."/>
            <person name="Abrahante J.E."/>
            <person name="Garbe J."/>
        </authorList>
    </citation>
    <scope>NUCLEOTIDE SEQUENCE</scope>
    <source>
        <strain evidence="1">Duluth1</strain>
        <tissue evidence="1">Whole animal</tissue>
    </source>
</reference>
<sequence length="73" mass="8458">MQMQLWICHMLQGNNDDLILSCCTHYCKDKARDFMPKDKGQLPIVNQTKVGMALSRKQVSRLLSMRQRSINCS</sequence>
<gene>
    <name evidence="1" type="ORF">DPMN_008240</name>
</gene>
<evidence type="ECO:0000313" key="2">
    <source>
        <dbReference type="Proteomes" id="UP000828390"/>
    </source>
</evidence>
<organism evidence="1 2">
    <name type="scientific">Dreissena polymorpha</name>
    <name type="common">Zebra mussel</name>
    <name type="synonym">Mytilus polymorpha</name>
    <dbReference type="NCBI Taxonomy" id="45954"/>
    <lineage>
        <taxon>Eukaryota</taxon>
        <taxon>Metazoa</taxon>
        <taxon>Spiralia</taxon>
        <taxon>Lophotrochozoa</taxon>
        <taxon>Mollusca</taxon>
        <taxon>Bivalvia</taxon>
        <taxon>Autobranchia</taxon>
        <taxon>Heteroconchia</taxon>
        <taxon>Euheterodonta</taxon>
        <taxon>Imparidentia</taxon>
        <taxon>Neoheterodontei</taxon>
        <taxon>Myida</taxon>
        <taxon>Dreissenoidea</taxon>
        <taxon>Dreissenidae</taxon>
        <taxon>Dreissena</taxon>
    </lineage>
</organism>
<evidence type="ECO:0000313" key="1">
    <source>
        <dbReference type="EMBL" id="KAH3884263.1"/>
    </source>
</evidence>
<protein>
    <submittedName>
        <fullName evidence="1">Uncharacterized protein</fullName>
    </submittedName>
</protein>